<feature type="repeat" description="PPR" evidence="3">
    <location>
        <begin position="124"/>
        <end position="158"/>
    </location>
</feature>
<feature type="repeat" description="PPR" evidence="3">
    <location>
        <begin position="483"/>
        <end position="517"/>
    </location>
</feature>
<dbReference type="NCBIfam" id="TIGR00756">
    <property type="entry name" value="PPR"/>
    <property type="match status" value="5"/>
</dbReference>
<accession>A0A7N0US03</accession>
<dbReference type="InterPro" id="IPR002885">
    <property type="entry name" value="PPR_rpt"/>
</dbReference>
<keyword evidence="2" id="KW-0677">Repeat</keyword>
<feature type="repeat" description="PPR" evidence="3">
    <location>
        <begin position="194"/>
        <end position="228"/>
    </location>
</feature>
<dbReference type="PROSITE" id="PS51375">
    <property type="entry name" value="PPR"/>
    <property type="match status" value="5"/>
</dbReference>
<reference evidence="4" key="1">
    <citation type="submission" date="2021-01" db="UniProtKB">
        <authorList>
            <consortium name="EnsemblPlants"/>
        </authorList>
    </citation>
    <scope>IDENTIFICATION</scope>
</reference>
<dbReference type="PANTHER" id="PTHR47447">
    <property type="entry name" value="OS03G0856100 PROTEIN"/>
    <property type="match status" value="1"/>
</dbReference>
<name>A0A7N0US03_KALFE</name>
<evidence type="ECO:0000313" key="5">
    <source>
        <dbReference type="Proteomes" id="UP000594263"/>
    </source>
</evidence>
<feature type="repeat" description="PPR" evidence="3">
    <location>
        <begin position="229"/>
        <end position="263"/>
    </location>
</feature>
<evidence type="ECO:0000256" key="1">
    <source>
        <dbReference type="ARBA" id="ARBA00007626"/>
    </source>
</evidence>
<protein>
    <recommendedName>
        <fullName evidence="6">Pentatricopeptide repeat-containing protein</fullName>
    </recommendedName>
</protein>
<dbReference type="Gramene" id="Kaladp0081s0185.1.v1.1">
    <property type="protein sequence ID" value="Kaladp0081s0185.1.v1.1"/>
    <property type="gene ID" value="Kaladp0081s0185.v1.1"/>
</dbReference>
<evidence type="ECO:0000256" key="3">
    <source>
        <dbReference type="PROSITE-ProRule" id="PRU00708"/>
    </source>
</evidence>
<dbReference type="Pfam" id="PF13041">
    <property type="entry name" value="PPR_2"/>
    <property type="match status" value="3"/>
</dbReference>
<dbReference type="Gene3D" id="1.25.40.10">
    <property type="entry name" value="Tetratricopeptide repeat domain"/>
    <property type="match status" value="3"/>
</dbReference>
<dbReference type="Proteomes" id="UP000594263">
    <property type="component" value="Unplaced"/>
</dbReference>
<dbReference type="EnsemblPlants" id="Kaladp0081s0185.1.v1.1">
    <property type="protein sequence ID" value="Kaladp0081s0185.1.v1.1"/>
    <property type="gene ID" value="Kaladp0081s0185.v1.1"/>
</dbReference>
<evidence type="ECO:0000313" key="4">
    <source>
        <dbReference type="EnsemblPlants" id="Kaladp0081s0185.1.v1.1"/>
    </source>
</evidence>
<organism evidence="4 5">
    <name type="scientific">Kalanchoe fedtschenkoi</name>
    <name type="common">Lavender scallops</name>
    <name type="synonym">South American air plant</name>
    <dbReference type="NCBI Taxonomy" id="63787"/>
    <lineage>
        <taxon>Eukaryota</taxon>
        <taxon>Viridiplantae</taxon>
        <taxon>Streptophyta</taxon>
        <taxon>Embryophyta</taxon>
        <taxon>Tracheophyta</taxon>
        <taxon>Spermatophyta</taxon>
        <taxon>Magnoliopsida</taxon>
        <taxon>eudicotyledons</taxon>
        <taxon>Gunneridae</taxon>
        <taxon>Pentapetalae</taxon>
        <taxon>Saxifragales</taxon>
        <taxon>Crassulaceae</taxon>
        <taxon>Kalanchoe</taxon>
    </lineage>
</organism>
<comment type="similarity">
    <text evidence="1">Belongs to the PPR family. P subfamily.</text>
</comment>
<feature type="repeat" description="PPR" evidence="3">
    <location>
        <begin position="159"/>
        <end position="193"/>
    </location>
</feature>
<dbReference type="Pfam" id="PF13812">
    <property type="entry name" value="PPR_3"/>
    <property type="match status" value="1"/>
</dbReference>
<proteinExistence type="inferred from homology"/>
<dbReference type="PANTHER" id="PTHR47447:SF27">
    <property type="entry name" value="PENTACOTRIPEPTIDE-REPEAT REGION OF PRORP DOMAIN-CONTAINING PROTEIN"/>
    <property type="match status" value="1"/>
</dbReference>
<evidence type="ECO:0008006" key="6">
    <source>
        <dbReference type="Google" id="ProtNLM"/>
    </source>
</evidence>
<dbReference type="InterPro" id="IPR011990">
    <property type="entry name" value="TPR-like_helical_dom_sf"/>
</dbReference>
<keyword evidence="5" id="KW-1185">Reference proteome</keyword>
<dbReference type="AlphaFoldDB" id="A0A7N0US03"/>
<dbReference type="OMA" id="HKCTATY"/>
<evidence type="ECO:0000256" key="2">
    <source>
        <dbReference type="ARBA" id="ARBA00022737"/>
    </source>
</evidence>
<sequence length="575" mass="65600">MAIYVRFQFRFLRYSLRRLIGSGSITTIRAQHALARNRPRKSPFAKFKRPENDPAPRVYARDVVRNISNILRYSPWDSAEEQLRNLSIKWDSYTINQVLKTHPPMEKAWLFFCWTARLKGFKHDQYTYTTMLDIFGEARRISSMNFLFQQMQEKGIKIDAVTYTSVLHWLSHDGDIEGSVAVWKKMRAAGCRPTVVSYTAYMKVLFDHGRLKEATEIFKEMLQSGCSPNCFTYTVLMEHLADTGKYKSLLEVFNKMQEAGVQPDKATCNILIHKCSLAGEIQVATHILHYMKTNSLVLRHPVYVEALESFKSAGEIDRLLREVNGHISHDYIREEEVKSTGSDAHLTVDRGLIDMFLIKENVAALDSILSDTMKSEVQLDSESLANIIDLNCRHSRISGAMLAVRYCLLMKISIERPTYLTLIGTLIRDNSLDEVSVIVEEMIKGGHPLGTHQAALLIYRFGYARRSLAAAKVFQLLPEDEKDSVTFSALIASYVFCGNIDKGIKIHEEMLNKGIPSTLGTYNLILAGLHKCGRVRDLEVYARKKKAMKSKLHTQDRLVMAQTVCNTIFEHGMYD</sequence>